<evidence type="ECO:0000313" key="19">
    <source>
        <dbReference type="EMBL" id="WYJ95429.1"/>
    </source>
</evidence>
<dbReference type="PROSITE" id="PS00887">
    <property type="entry name" value="ILVD_EDD_2"/>
    <property type="match status" value="1"/>
</dbReference>
<comment type="catalytic activity">
    <reaction evidence="11">
        <text>(2R)-2,3-dihydroxy-3-methylbutanoate = 3-methyl-2-oxobutanoate + H2O</text>
        <dbReference type="Rhea" id="RHEA:24809"/>
        <dbReference type="ChEBI" id="CHEBI:11851"/>
        <dbReference type="ChEBI" id="CHEBI:15377"/>
        <dbReference type="ChEBI" id="CHEBI:49072"/>
        <dbReference type="EC" id="4.2.1.9"/>
    </reaction>
    <physiologicalReaction direction="left-to-right" evidence="11">
        <dbReference type="Rhea" id="RHEA:24810"/>
    </physiologicalReaction>
</comment>
<keyword evidence="7 15" id="KW-0408">Iron</keyword>
<evidence type="ECO:0000259" key="17">
    <source>
        <dbReference type="Pfam" id="PF24877"/>
    </source>
</evidence>
<keyword evidence="20" id="KW-1185">Reference proteome</keyword>
<dbReference type="Gene3D" id="3.50.30.80">
    <property type="entry name" value="IlvD/EDD C-terminal domain-like"/>
    <property type="match status" value="1"/>
</dbReference>
<dbReference type="EC" id="4.2.1.9" evidence="14 15"/>
<keyword evidence="4 15" id="KW-0001">2Fe-2S</keyword>
<dbReference type="UniPathway" id="UPA00049">
    <property type="reaction ID" value="UER00061"/>
</dbReference>
<reference evidence="19" key="2">
    <citation type="submission" date="2017-05" db="EMBL/GenBank/DDBJ databases">
        <authorList>
            <consortium name="The Broad Institute Genomics Platform"/>
            <consortium name="The Broad Institute Genomic Center for Infectious Diseases"/>
            <person name="Earl A."/>
            <person name="Manson A."/>
            <person name="Schwartman J."/>
            <person name="Gilmore M."/>
            <person name="Abouelleil A."/>
            <person name="Cao P."/>
            <person name="Chapman S."/>
            <person name="Cusick C."/>
            <person name="Shea T."/>
            <person name="Young S."/>
            <person name="Neafsey D."/>
            <person name="Nusbaum C."/>
            <person name="Birren B."/>
        </authorList>
    </citation>
    <scope>NUCLEOTIDE SEQUENCE</scope>
    <source>
        <strain evidence="19">9D6_DIV0238</strain>
    </source>
</reference>
<evidence type="ECO:0000256" key="4">
    <source>
        <dbReference type="ARBA" id="ARBA00022714"/>
    </source>
</evidence>
<feature type="domain" description="Dihydroxy-acid/6-phosphogluconate dehydratase C-terminal" evidence="17">
    <location>
        <begin position="362"/>
        <end position="552"/>
    </location>
</feature>
<dbReference type="GO" id="GO:0004160">
    <property type="term" value="F:dihydroxy-acid dehydratase activity"/>
    <property type="evidence" value="ECO:0007669"/>
    <property type="project" value="UniProtKB-UniRule"/>
</dbReference>
<dbReference type="SUPFAM" id="SSF52016">
    <property type="entry name" value="LeuD/IlvD-like"/>
    <property type="match status" value="1"/>
</dbReference>
<dbReference type="GO" id="GO:0000287">
    <property type="term" value="F:magnesium ion binding"/>
    <property type="evidence" value="ECO:0007669"/>
    <property type="project" value="UniProtKB-UniRule"/>
</dbReference>
<evidence type="ECO:0000256" key="1">
    <source>
        <dbReference type="ARBA" id="ARBA00001946"/>
    </source>
</evidence>
<dbReference type="InterPro" id="IPR042096">
    <property type="entry name" value="Dihydro-acid_dehy_C"/>
</dbReference>
<dbReference type="NCBIfam" id="TIGR00110">
    <property type="entry name" value="ilvD"/>
    <property type="match status" value="1"/>
</dbReference>
<dbReference type="OrthoDB" id="9807077at2"/>
<keyword evidence="8 15" id="KW-0411">Iron-sulfur</keyword>
<evidence type="ECO:0000256" key="9">
    <source>
        <dbReference type="ARBA" id="ARBA00023239"/>
    </source>
</evidence>
<keyword evidence="3 15" id="KW-0028">Amino-acid biosynthesis</keyword>
<evidence type="ECO:0000259" key="16">
    <source>
        <dbReference type="Pfam" id="PF00920"/>
    </source>
</evidence>
<dbReference type="NCBIfam" id="NF002068">
    <property type="entry name" value="PRK00911.1"/>
    <property type="match status" value="1"/>
</dbReference>
<comment type="pathway">
    <text evidence="13 15">Amino-acid biosynthesis; L-isoleucine biosynthesis; L-isoleucine from 2-oxobutanoate: step 3/4.</text>
</comment>
<keyword evidence="5 15" id="KW-0479">Metal-binding</keyword>
<evidence type="ECO:0000256" key="5">
    <source>
        <dbReference type="ARBA" id="ARBA00022723"/>
    </source>
</evidence>
<feature type="active site" description="Proton acceptor" evidence="15">
    <location>
        <position position="472"/>
    </location>
</feature>
<evidence type="ECO:0000313" key="20">
    <source>
        <dbReference type="Proteomes" id="UP000196151"/>
    </source>
</evidence>
<dbReference type="InterPro" id="IPR000581">
    <property type="entry name" value="ILV_EDD_N"/>
</dbReference>
<reference evidence="19" key="3">
    <citation type="submission" date="2024-03" db="EMBL/GenBank/DDBJ databases">
        <title>The Genome Sequence of Enterococcus sp. DIV0238c.</title>
        <authorList>
            <consortium name="The Broad Institute Genomics Platform"/>
            <consortium name="The Broad Institute Microbial Omics Core"/>
            <consortium name="The Broad Institute Genomic Center for Infectious Diseases"/>
            <person name="Earl A."/>
            <person name="Manson A."/>
            <person name="Gilmore M."/>
            <person name="Schwartman J."/>
            <person name="Shea T."/>
            <person name="Abouelleil A."/>
            <person name="Cao P."/>
            <person name="Chapman S."/>
            <person name="Cusick C."/>
            <person name="Young S."/>
            <person name="Neafsey D."/>
            <person name="Nusbaum C."/>
            <person name="Birren B."/>
        </authorList>
    </citation>
    <scope>NUCLEOTIDE SEQUENCE</scope>
    <source>
        <strain evidence="19">9D6_DIV0238</strain>
    </source>
</reference>
<comment type="subunit">
    <text evidence="15">Homodimer.</text>
</comment>
<dbReference type="GO" id="GO:0009099">
    <property type="term" value="P:L-valine biosynthetic process"/>
    <property type="evidence" value="ECO:0007669"/>
    <property type="project" value="UniProtKB-UniRule"/>
</dbReference>
<comment type="catalytic activity">
    <reaction evidence="15">
        <text>(2R,3R)-2,3-dihydroxy-3-methylpentanoate = (S)-3-methyl-2-oxopentanoate + H2O</text>
        <dbReference type="Rhea" id="RHEA:27694"/>
        <dbReference type="ChEBI" id="CHEBI:15377"/>
        <dbReference type="ChEBI" id="CHEBI:35146"/>
        <dbReference type="ChEBI" id="CHEBI:49258"/>
        <dbReference type="EC" id="4.2.1.9"/>
    </reaction>
</comment>
<evidence type="ECO:0000256" key="7">
    <source>
        <dbReference type="ARBA" id="ARBA00023004"/>
    </source>
</evidence>
<feature type="binding site" description="via carbamate group" evidence="15">
    <location>
        <position position="123"/>
    </location>
    <ligand>
        <name>Mg(2+)</name>
        <dbReference type="ChEBI" id="CHEBI:18420"/>
    </ligand>
</feature>
<dbReference type="RefSeq" id="WP_087639580.1">
    <property type="nucleotide sequence ID" value="NZ_CP147246.1"/>
</dbReference>
<dbReference type="InterPro" id="IPR004404">
    <property type="entry name" value="DihydroxyA_deHydtase"/>
</dbReference>
<feature type="binding site" evidence="15">
    <location>
        <position position="122"/>
    </location>
    <ligand>
        <name>Mg(2+)</name>
        <dbReference type="ChEBI" id="CHEBI:18420"/>
    </ligand>
</feature>
<dbReference type="GO" id="GO:0051537">
    <property type="term" value="F:2 iron, 2 sulfur cluster binding"/>
    <property type="evidence" value="ECO:0007669"/>
    <property type="project" value="UniProtKB-UniRule"/>
</dbReference>
<feature type="domain" description="Dihydroxy-acid/6-phosphogluconate dehydratase N-terminal" evidence="16">
    <location>
        <begin position="33"/>
        <end position="352"/>
    </location>
</feature>
<accession>A0A200JCH9</accession>
<evidence type="ECO:0000256" key="11">
    <source>
        <dbReference type="ARBA" id="ARBA00029304"/>
    </source>
</evidence>
<organism evidence="18">
    <name type="scientific">Candidatus Enterococcus dunnyi</name>
    <dbReference type="NCBI Taxonomy" id="1834192"/>
    <lineage>
        <taxon>Bacteria</taxon>
        <taxon>Bacillati</taxon>
        <taxon>Bacillota</taxon>
        <taxon>Bacilli</taxon>
        <taxon>Lactobacillales</taxon>
        <taxon>Enterococcaceae</taxon>
        <taxon>Enterococcus</taxon>
    </lineage>
</organism>
<dbReference type="FunFam" id="3.50.30.80:FF:000001">
    <property type="entry name" value="Dihydroxy-acid dehydratase"/>
    <property type="match status" value="1"/>
</dbReference>
<dbReference type="InterPro" id="IPR020558">
    <property type="entry name" value="DiOHA_6PGluconate_deHydtase_CS"/>
</dbReference>
<dbReference type="GO" id="GO:0005829">
    <property type="term" value="C:cytosol"/>
    <property type="evidence" value="ECO:0007669"/>
    <property type="project" value="TreeGrafter"/>
</dbReference>
<dbReference type="InterPro" id="IPR037237">
    <property type="entry name" value="IlvD/EDD_N"/>
</dbReference>
<dbReference type="Proteomes" id="UP000196151">
    <property type="component" value="Chromosome"/>
</dbReference>
<evidence type="ECO:0000256" key="2">
    <source>
        <dbReference type="ARBA" id="ARBA00006486"/>
    </source>
</evidence>
<dbReference type="EMBL" id="NIBQ01000001">
    <property type="protein sequence ID" value="OUZ34913.1"/>
    <property type="molecule type" value="Genomic_DNA"/>
</dbReference>
<dbReference type="Pfam" id="PF00920">
    <property type="entry name" value="ILVD_EDD_N"/>
    <property type="match status" value="1"/>
</dbReference>
<dbReference type="InterPro" id="IPR056740">
    <property type="entry name" value="ILV_EDD_C"/>
</dbReference>
<evidence type="ECO:0000256" key="12">
    <source>
        <dbReference type="ARBA" id="ARBA00029436"/>
    </source>
</evidence>
<evidence type="ECO:0000313" key="18">
    <source>
        <dbReference type="EMBL" id="OUZ34913.1"/>
    </source>
</evidence>
<keyword evidence="10 15" id="KW-0100">Branched-chain amino acid biosynthesis</keyword>
<comment type="caution">
    <text evidence="15">Lacks conserved residue(s) required for the propagation of feature annotation.</text>
</comment>
<dbReference type="SUPFAM" id="SSF143975">
    <property type="entry name" value="IlvD/EDD N-terminal domain-like"/>
    <property type="match status" value="1"/>
</dbReference>
<dbReference type="PANTHER" id="PTHR43661">
    <property type="entry name" value="D-XYLONATE DEHYDRATASE"/>
    <property type="match status" value="1"/>
</dbReference>
<evidence type="ECO:0000256" key="10">
    <source>
        <dbReference type="ARBA" id="ARBA00023304"/>
    </source>
</evidence>
<keyword evidence="6 15" id="KW-0460">Magnesium</keyword>
<dbReference type="GO" id="GO:0009097">
    <property type="term" value="P:isoleucine biosynthetic process"/>
    <property type="evidence" value="ECO:0007669"/>
    <property type="project" value="UniProtKB-UniRule"/>
</dbReference>
<feature type="modified residue" description="N6-carboxylysine" evidence="15">
    <location>
        <position position="123"/>
    </location>
</feature>
<comment type="cofactor">
    <cofactor evidence="1 15">
        <name>Mg(2+)</name>
        <dbReference type="ChEBI" id="CHEBI:18420"/>
    </cofactor>
</comment>
<keyword evidence="9 15" id="KW-0456">Lyase</keyword>
<comment type="pathway">
    <text evidence="12 15">Amino-acid biosynthesis; L-valine biosynthesis; L-valine from pyruvate: step 3/4.</text>
</comment>
<feature type="binding site" evidence="15">
    <location>
        <position position="80"/>
    </location>
    <ligand>
        <name>Mg(2+)</name>
        <dbReference type="ChEBI" id="CHEBI:18420"/>
    </ligand>
</feature>
<dbReference type="Pfam" id="PF24877">
    <property type="entry name" value="ILV_EDD_C"/>
    <property type="match status" value="1"/>
</dbReference>
<evidence type="ECO:0000256" key="14">
    <source>
        <dbReference type="ARBA" id="ARBA00029490"/>
    </source>
</evidence>
<evidence type="ECO:0000256" key="8">
    <source>
        <dbReference type="ARBA" id="ARBA00023014"/>
    </source>
</evidence>
<evidence type="ECO:0000256" key="13">
    <source>
        <dbReference type="ARBA" id="ARBA00029437"/>
    </source>
</evidence>
<comment type="similarity">
    <text evidence="2 15">Belongs to the IlvD/Edd family.</text>
</comment>
<feature type="binding site" evidence="15">
    <location>
        <position position="446"/>
    </location>
    <ligand>
        <name>Mg(2+)</name>
        <dbReference type="ChEBI" id="CHEBI:18420"/>
    </ligand>
</feature>
<sequence length="563" mass="60422">MRSDQIKKGIEAAPARSLLYATGQVKNARDMEKPFIAICNSYIDIVPGHVHLRELADVAKEAIREAGGIPFEFNTIGVDDGIAMGHIGMRYSLPSREIIADAAETVINAHWFDGVFYIPNCDKITPGMLMASVRTNVPAIFCSGGPMKAGVDPRGHTTTLSSMFEAVGTFKEGKMTAEEFKFMEENACPTCGSCAGMFTANSMNCLMEVLGLALPGNGTILAVSDERKELVRKSAFHLMDLVKKQIKPRDIVTKEAIDDAFALDMAMGGSTNTVLHTLAIANEAEIDYNLEEVNEIAKRVPYLSKIAPSSAYSMHDVHEAGGVPAIMKELVDLGNAIHPDRITVTGKTIRENVQDAVIKNEEVIHPKENPYSPVGGLSILYGNIAPKGSVIKVGGVDPSIKKFVGKAICFSSHDEAVEAIDNHTVKKGHVVVIRYEGPKGGPGMPEMLAPTSSIVGRGLGKDVALITDGRFSGATRGIAVGHISPEAAAGGPIALIEDGDEIEIDLTNRTLELHVSDEELAKRNDHLPKFKAKVKTGYLARYTALVTSAHTGGIMQIPEDLLD</sequence>
<name>A0A200JCH9_9ENTE</name>
<dbReference type="PROSITE" id="PS00886">
    <property type="entry name" value="ILVD_EDD_1"/>
    <property type="match status" value="1"/>
</dbReference>
<gene>
    <name evidence="15" type="primary">ilvD</name>
    <name evidence="18" type="ORF">A5889_000388</name>
    <name evidence="19" type="ORF">A5889_002977</name>
</gene>
<protein>
    <recommendedName>
        <fullName evidence="14 15">Dihydroxy-acid dehydratase</fullName>
        <shortName evidence="15">DAD</shortName>
        <ecNumber evidence="14 15">4.2.1.9</ecNumber>
    </recommendedName>
</protein>
<dbReference type="PANTHER" id="PTHR43661:SF3">
    <property type="entry name" value="D-XYLONATE DEHYDRATASE YAGF-RELATED"/>
    <property type="match status" value="1"/>
</dbReference>
<dbReference type="EMBL" id="CP147246">
    <property type="protein sequence ID" value="WYJ95429.1"/>
    <property type="molecule type" value="Genomic_DNA"/>
</dbReference>
<comment type="cofactor">
    <cofactor evidence="15">
        <name>[2Fe-2S] cluster</name>
        <dbReference type="ChEBI" id="CHEBI:190135"/>
    </cofactor>
    <text evidence="15">Binds 1 [2Fe-2S] cluster per subunit. This cluster acts as a Lewis acid cofactor.</text>
</comment>
<dbReference type="AlphaFoldDB" id="A0A200JCH9"/>
<dbReference type="HAMAP" id="MF_00012">
    <property type="entry name" value="IlvD"/>
    <property type="match status" value="1"/>
</dbReference>
<dbReference type="UniPathway" id="UPA00047">
    <property type="reaction ID" value="UER00057"/>
</dbReference>
<evidence type="ECO:0000256" key="15">
    <source>
        <dbReference type="HAMAP-Rule" id="MF_00012"/>
    </source>
</evidence>
<comment type="function">
    <text evidence="15">Functions in the biosynthesis of branched-chain amino acids. Catalyzes the dehydration of (2R,3R)-2,3-dihydroxy-3-methylpentanoate (2,3-dihydroxy-3-methylvalerate) into 2-oxo-3-methylpentanoate (2-oxo-3-methylvalerate) and of (2R)-2,3-dihydroxy-3-methylbutanoate (2,3-dihydroxyisovalerate) into 2-oxo-3-methylbutanoate (2-oxoisovalerate), the penultimate precursor to L-isoleucine and L-valine, respectively.</text>
</comment>
<evidence type="ECO:0000256" key="3">
    <source>
        <dbReference type="ARBA" id="ARBA00022605"/>
    </source>
</evidence>
<evidence type="ECO:0000256" key="6">
    <source>
        <dbReference type="ARBA" id="ARBA00022842"/>
    </source>
</evidence>
<reference evidence="18" key="1">
    <citation type="submission" date="2017-05" db="EMBL/GenBank/DDBJ databases">
        <title>The Genome Sequence of Enterococcus sp. 9D6_DIV0238.</title>
        <authorList>
            <consortium name="The Broad Institute Genomics Platform"/>
            <consortium name="The Broad Institute Genomic Center for Infectious Diseases"/>
            <person name="Earl A."/>
            <person name="Manson A."/>
            <person name="Schwartman J."/>
            <person name="Gilmore M."/>
            <person name="Abouelleil A."/>
            <person name="Cao P."/>
            <person name="Chapman S."/>
            <person name="Cusick C."/>
            <person name="Shea T."/>
            <person name="Young S."/>
            <person name="Neafsey D."/>
            <person name="Nusbaum C."/>
            <person name="Birren B."/>
        </authorList>
    </citation>
    <scope>NUCLEOTIDE SEQUENCE [LARGE SCALE GENOMIC DNA]</scope>
    <source>
        <strain evidence="18">9D6_DIV0238</strain>
    </source>
</reference>
<proteinExistence type="inferred from homology"/>